<dbReference type="PANTHER" id="PTHR13269">
    <property type="entry name" value="NUCLEOPORIN NDC1"/>
    <property type="match status" value="1"/>
</dbReference>
<dbReference type="AlphaFoldDB" id="A0A167EQS5"/>
<dbReference type="GO" id="GO:0051028">
    <property type="term" value="P:mRNA transport"/>
    <property type="evidence" value="ECO:0007669"/>
    <property type="project" value="UniProtKB-KW"/>
</dbReference>
<evidence type="ECO:0000256" key="8">
    <source>
        <dbReference type="ARBA" id="ARBA00022989"/>
    </source>
</evidence>
<dbReference type="RefSeq" id="XP_018736836.1">
    <property type="nucleotide sequence ID" value="XM_018882463.1"/>
</dbReference>
<proteinExistence type="inferred from homology"/>
<keyword evidence="8 14" id="KW-1133">Transmembrane helix</keyword>
<evidence type="ECO:0000256" key="10">
    <source>
        <dbReference type="ARBA" id="ARBA00023132"/>
    </source>
</evidence>
<feature type="transmembrane region" description="Helical" evidence="14">
    <location>
        <begin position="25"/>
        <end position="46"/>
    </location>
</feature>
<evidence type="ECO:0000256" key="7">
    <source>
        <dbReference type="ARBA" id="ARBA00022927"/>
    </source>
</evidence>
<evidence type="ECO:0000256" key="3">
    <source>
        <dbReference type="ARBA" id="ARBA00005760"/>
    </source>
</evidence>
<dbReference type="EMBL" id="CP014502">
    <property type="protein sequence ID" value="ANB14359.1"/>
    <property type="molecule type" value="Genomic_DNA"/>
</dbReference>
<dbReference type="InterPro" id="IPR019049">
    <property type="entry name" value="Nucleoporin_prot_Ndc1/Nup"/>
</dbReference>
<keyword evidence="5 14" id="KW-0812">Transmembrane</keyword>
<dbReference type="GO" id="GO:0030674">
    <property type="term" value="F:protein-macromolecule adaptor activity"/>
    <property type="evidence" value="ECO:0007669"/>
    <property type="project" value="TreeGrafter"/>
</dbReference>
<dbReference type="Proteomes" id="UP000189580">
    <property type="component" value="Chromosome d"/>
</dbReference>
<comment type="similarity">
    <text evidence="3">Belongs to the NDC1 family.</text>
</comment>
<keyword evidence="11 14" id="KW-0472">Membrane</keyword>
<name>A0A167EQS5_9ASCO</name>
<accession>A0A167EQS5</accession>
<protein>
    <submittedName>
        <fullName evidence="15">Ndc1p</fullName>
    </submittedName>
</protein>
<evidence type="ECO:0000313" key="16">
    <source>
        <dbReference type="Proteomes" id="UP000189580"/>
    </source>
</evidence>
<reference evidence="15 16" key="1">
    <citation type="submission" date="2016-02" db="EMBL/GenBank/DDBJ databases">
        <title>Complete genome sequence and transcriptome regulation of the pentose utilising yeast Sugiyamaella lignohabitans.</title>
        <authorList>
            <person name="Bellasio M."/>
            <person name="Peymann A."/>
            <person name="Valli M."/>
            <person name="Sipitzky M."/>
            <person name="Graf A."/>
            <person name="Sauer M."/>
            <person name="Marx H."/>
            <person name="Mattanovich D."/>
        </authorList>
    </citation>
    <scope>NUCLEOTIDE SEQUENCE [LARGE SCALE GENOMIC DNA]</scope>
    <source>
        <strain evidence="15 16">CBS 10342</strain>
    </source>
</reference>
<evidence type="ECO:0000256" key="1">
    <source>
        <dbReference type="ARBA" id="ARBA00004232"/>
    </source>
</evidence>
<evidence type="ECO:0000256" key="14">
    <source>
        <dbReference type="SAM" id="Phobius"/>
    </source>
</evidence>
<gene>
    <name evidence="15" type="primary">NDC1</name>
    <name evidence="15" type="ORF">AWJ20_5330</name>
</gene>
<dbReference type="GO" id="GO:0006999">
    <property type="term" value="P:nuclear pore organization"/>
    <property type="evidence" value="ECO:0007669"/>
    <property type="project" value="TreeGrafter"/>
</dbReference>
<evidence type="ECO:0000256" key="6">
    <source>
        <dbReference type="ARBA" id="ARBA00022816"/>
    </source>
</evidence>
<keyword evidence="6" id="KW-0509">mRNA transport</keyword>
<comment type="subcellular location">
    <subcellularLocation>
        <location evidence="1">Nucleus membrane</location>
        <topology evidence="1">Multi-pass membrane protein</topology>
    </subcellularLocation>
    <subcellularLocation>
        <location evidence="2">Nucleus</location>
        <location evidence="2">Nuclear pore complex</location>
    </subcellularLocation>
</comment>
<dbReference type="GO" id="GO:0070762">
    <property type="term" value="C:nuclear pore transmembrane ring"/>
    <property type="evidence" value="ECO:0007669"/>
    <property type="project" value="TreeGrafter"/>
</dbReference>
<dbReference type="GO" id="GO:0031965">
    <property type="term" value="C:nuclear membrane"/>
    <property type="evidence" value="ECO:0007669"/>
    <property type="project" value="UniProtKB-SubCell"/>
</dbReference>
<evidence type="ECO:0000256" key="9">
    <source>
        <dbReference type="ARBA" id="ARBA00023010"/>
    </source>
</evidence>
<dbReference type="GO" id="GO:0005816">
    <property type="term" value="C:spindle pole body"/>
    <property type="evidence" value="ECO:0007669"/>
    <property type="project" value="TreeGrafter"/>
</dbReference>
<evidence type="ECO:0000256" key="5">
    <source>
        <dbReference type="ARBA" id="ARBA00022692"/>
    </source>
</evidence>
<evidence type="ECO:0000256" key="13">
    <source>
        <dbReference type="SAM" id="MobiDB-lite"/>
    </source>
</evidence>
<evidence type="ECO:0000256" key="4">
    <source>
        <dbReference type="ARBA" id="ARBA00022448"/>
    </source>
</evidence>
<feature type="transmembrane region" description="Helical" evidence="14">
    <location>
        <begin position="125"/>
        <end position="149"/>
    </location>
</feature>
<keyword evidence="4" id="KW-0813">Transport</keyword>
<dbReference type="Pfam" id="PF09531">
    <property type="entry name" value="Ndc1_Nup"/>
    <property type="match status" value="2"/>
</dbReference>
<evidence type="ECO:0000256" key="12">
    <source>
        <dbReference type="ARBA" id="ARBA00023242"/>
    </source>
</evidence>
<keyword evidence="9" id="KW-0811">Translocation</keyword>
<dbReference type="KEGG" id="slb:AWJ20_5330"/>
<dbReference type="GO" id="GO:0070631">
    <property type="term" value="P:spindle pole body localization"/>
    <property type="evidence" value="ECO:0007669"/>
    <property type="project" value="TreeGrafter"/>
</dbReference>
<dbReference type="PANTHER" id="PTHR13269:SF6">
    <property type="entry name" value="NUCLEOPORIN NDC1"/>
    <property type="match status" value="1"/>
</dbReference>
<evidence type="ECO:0000256" key="2">
    <source>
        <dbReference type="ARBA" id="ARBA00004567"/>
    </source>
</evidence>
<keyword evidence="7" id="KW-0653">Protein transport</keyword>
<dbReference type="OrthoDB" id="67850at2759"/>
<dbReference type="GO" id="GO:0015031">
    <property type="term" value="P:protein transport"/>
    <property type="evidence" value="ECO:0007669"/>
    <property type="project" value="UniProtKB-KW"/>
</dbReference>
<dbReference type="GeneID" id="30037560"/>
<evidence type="ECO:0000256" key="11">
    <source>
        <dbReference type="ARBA" id="ARBA00023136"/>
    </source>
</evidence>
<keyword evidence="16" id="KW-1185">Reference proteome</keyword>
<organism evidence="15 16">
    <name type="scientific">Sugiyamaella lignohabitans</name>
    <dbReference type="NCBI Taxonomy" id="796027"/>
    <lineage>
        <taxon>Eukaryota</taxon>
        <taxon>Fungi</taxon>
        <taxon>Dikarya</taxon>
        <taxon>Ascomycota</taxon>
        <taxon>Saccharomycotina</taxon>
        <taxon>Dipodascomycetes</taxon>
        <taxon>Dipodascales</taxon>
        <taxon>Trichomonascaceae</taxon>
        <taxon>Sugiyamaella</taxon>
    </lineage>
</organism>
<keyword evidence="12" id="KW-0539">Nucleus</keyword>
<evidence type="ECO:0000313" key="15">
    <source>
        <dbReference type="EMBL" id="ANB14359.1"/>
    </source>
</evidence>
<feature type="transmembrane region" description="Helical" evidence="14">
    <location>
        <begin position="77"/>
        <end position="99"/>
    </location>
</feature>
<keyword evidence="10" id="KW-0906">Nuclear pore complex</keyword>
<feature type="region of interest" description="Disordered" evidence="13">
    <location>
        <begin position="269"/>
        <end position="289"/>
    </location>
</feature>
<sequence>MRDIAITTKTLNNNSYELPRLNERYLYITLFSTVIALGYSILHIVFDYDYLRFSSVGDISGSKSSPFYKAKAKILDVLLRSTVFAVTATIGFPIVYWIFRGIIWRNGLLVARYVLLYKLHRSGEYVSFPLSFEMLFITLFSSFFLFLLWEACNTGFNIYMSLGPLHRGVLISFKSRDPNGTLITGLKSSGRPLTRLLAFQELAYISLNDRVRRASIYSDIDRPIDQFGPPPANVSSRLPNNKNTTSAWAEIYGECILIAEDLTKKLTSAGTKNNTNSNKPSGDGSSTTAKNTLVKETHQQAVTTATSPPPIKVIRDNIFLDPSLNTNHKRTNSDALRARIVDNLQDKEAHRSKEVISAITEARSTVQTYISQYKSLITKFLEAKPGAPFRYTVRRQTNALIPNVALCNDALLALSYLVCFSIDEDALGTVQRYIPDILSSYYRLILALESYISDPPVHWSNPASTITPELINSSTRRAREVLEAADSAFELIAVRFRPYLSGMGLSDPVQRRAVRVATESDIAF</sequence>